<dbReference type="OrthoDB" id="5184731at2"/>
<dbReference type="STRING" id="1280514.AXFE_12870"/>
<sequence length="130" mass="14796">MSKYLWLSKEWIDESAKLAEGQPERQGATARIQYRIEGGPDGNILYYWIIENGKLIESDLGELDGSEITLVQNYDDAVKIQKLQLDANAAFMQGRMKVEGNIGKLMSLLPVTNSPEYRQLQKDILEITQF</sequence>
<dbReference type="SUPFAM" id="SSF55718">
    <property type="entry name" value="SCP-like"/>
    <property type="match status" value="1"/>
</dbReference>
<dbReference type="Gene3D" id="3.30.1050.10">
    <property type="entry name" value="SCP2 sterol-binding domain"/>
    <property type="match status" value="1"/>
</dbReference>
<evidence type="ECO:0000313" key="3">
    <source>
        <dbReference type="Proteomes" id="UP000032360"/>
    </source>
</evidence>
<evidence type="ECO:0000259" key="1">
    <source>
        <dbReference type="Pfam" id="PF02036"/>
    </source>
</evidence>
<dbReference type="AlphaFoldDB" id="A0A0D8HIH3"/>
<reference evidence="2 3" key="1">
    <citation type="submission" date="2015-01" db="EMBL/GenBank/DDBJ databases">
        <title>Draft genome of the acidophilic iron oxidizer Acidithrix ferrooxidans strain Py-F3.</title>
        <authorList>
            <person name="Poehlein A."/>
            <person name="Eisen S."/>
            <person name="Schloemann M."/>
            <person name="Johnson B.D."/>
            <person name="Daniel R."/>
            <person name="Muehling M."/>
        </authorList>
    </citation>
    <scope>NUCLEOTIDE SEQUENCE [LARGE SCALE GENOMIC DNA]</scope>
    <source>
        <strain evidence="2 3">Py-F3</strain>
    </source>
</reference>
<comment type="caution">
    <text evidence="2">The sequence shown here is derived from an EMBL/GenBank/DDBJ whole genome shotgun (WGS) entry which is preliminary data.</text>
</comment>
<dbReference type="RefSeq" id="WP_052605037.1">
    <property type="nucleotide sequence ID" value="NZ_JXYS01000029.1"/>
</dbReference>
<dbReference type="InterPro" id="IPR036527">
    <property type="entry name" value="SCP2_sterol-bd_dom_sf"/>
</dbReference>
<gene>
    <name evidence="2" type="ORF">AXFE_12870</name>
</gene>
<keyword evidence="3" id="KW-1185">Reference proteome</keyword>
<dbReference type="Pfam" id="PF02036">
    <property type="entry name" value="SCP2"/>
    <property type="match status" value="1"/>
</dbReference>
<proteinExistence type="predicted"/>
<dbReference type="Proteomes" id="UP000032360">
    <property type="component" value="Unassembled WGS sequence"/>
</dbReference>
<protein>
    <submittedName>
        <fullName evidence="2">SCP-2 sterol transfer family protein</fullName>
    </submittedName>
</protein>
<dbReference type="InterPro" id="IPR003033">
    <property type="entry name" value="SCP2_sterol-bd_dom"/>
</dbReference>
<name>A0A0D8HIH3_9ACTN</name>
<evidence type="ECO:0000313" key="2">
    <source>
        <dbReference type="EMBL" id="KJF17790.1"/>
    </source>
</evidence>
<dbReference type="EMBL" id="JXYS01000029">
    <property type="protein sequence ID" value="KJF17790.1"/>
    <property type="molecule type" value="Genomic_DNA"/>
</dbReference>
<feature type="domain" description="SCP2" evidence="1">
    <location>
        <begin position="20"/>
        <end position="108"/>
    </location>
</feature>
<accession>A0A0D8HIH3</accession>
<organism evidence="2 3">
    <name type="scientific">Acidithrix ferrooxidans</name>
    <dbReference type="NCBI Taxonomy" id="1280514"/>
    <lineage>
        <taxon>Bacteria</taxon>
        <taxon>Bacillati</taxon>
        <taxon>Actinomycetota</taxon>
        <taxon>Acidimicrobiia</taxon>
        <taxon>Acidimicrobiales</taxon>
        <taxon>Acidimicrobiaceae</taxon>
        <taxon>Acidithrix</taxon>
    </lineage>
</organism>